<feature type="transmembrane region" description="Helical" evidence="1">
    <location>
        <begin position="191"/>
        <end position="213"/>
    </location>
</feature>
<keyword evidence="2" id="KW-0732">Signal</keyword>
<dbReference type="Proteomes" id="UP000190797">
    <property type="component" value="Chromosome"/>
</dbReference>
<dbReference type="SUPFAM" id="SSF50242">
    <property type="entry name" value="TIMP-like"/>
    <property type="match status" value="1"/>
</dbReference>
<dbReference type="EMBL" id="CP017717">
    <property type="protein sequence ID" value="AQZ64399.1"/>
    <property type="molecule type" value="Genomic_DNA"/>
</dbReference>
<reference evidence="4" key="1">
    <citation type="journal article" date="2017" name="Med. Chem. Commun.">
        <title>Nonomuraea sp. ATCC 55076 harbours the largest actinomycete chromosome to date and the kistamicin biosynthetic gene cluster.</title>
        <authorList>
            <person name="Nazari B."/>
            <person name="Forneris C.C."/>
            <person name="Gibson M.I."/>
            <person name="Moon K."/>
            <person name="Schramma K.R."/>
            <person name="Seyedsayamdost M.R."/>
        </authorList>
    </citation>
    <scope>NUCLEOTIDE SEQUENCE [LARGE SCALE GENOMIC DNA]</scope>
    <source>
        <strain evidence="4">ATCC 55076</strain>
    </source>
</reference>
<evidence type="ECO:0000313" key="3">
    <source>
        <dbReference type="EMBL" id="AQZ64399.1"/>
    </source>
</evidence>
<protein>
    <recommendedName>
        <fullName evidence="5">Tissue inhibitor of metalloproteinase</fullName>
    </recommendedName>
</protein>
<accession>A0A1V0A2K8</accession>
<feature type="signal peptide" evidence="2">
    <location>
        <begin position="1"/>
        <end position="25"/>
    </location>
</feature>
<dbReference type="Gene3D" id="2.40.50.120">
    <property type="match status" value="1"/>
</dbReference>
<evidence type="ECO:0008006" key="5">
    <source>
        <dbReference type="Google" id="ProtNLM"/>
    </source>
</evidence>
<feature type="chain" id="PRO_5012821218" description="Tissue inhibitor of metalloproteinase" evidence="2">
    <location>
        <begin position="26"/>
        <end position="223"/>
    </location>
</feature>
<keyword evidence="1" id="KW-1133">Transmembrane helix</keyword>
<dbReference type="InterPro" id="IPR008993">
    <property type="entry name" value="TIMP-like_OB-fold"/>
</dbReference>
<organism evidence="3 4">
    <name type="scientific">[Actinomadura] parvosata subsp. kistnae</name>
    <dbReference type="NCBI Taxonomy" id="1909395"/>
    <lineage>
        <taxon>Bacteria</taxon>
        <taxon>Bacillati</taxon>
        <taxon>Actinomycetota</taxon>
        <taxon>Actinomycetes</taxon>
        <taxon>Streptosporangiales</taxon>
        <taxon>Streptosporangiaceae</taxon>
        <taxon>Nonomuraea</taxon>
    </lineage>
</organism>
<proteinExistence type="predicted"/>
<evidence type="ECO:0000313" key="4">
    <source>
        <dbReference type="Proteomes" id="UP000190797"/>
    </source>
</evidence>
<dbReference type="KEGG" id="noa:BKM31_25670"/>
<gene>
    <name evidence="3" type="ORF">BKM31_25670</name>
</gene>
<keyword evidence="4" id="KW-1185">Reference proteome</keyword>
<keyword evidence="1" id="KW-0812">Transmembrane</keyword>
<dbReference type="STRING" id="1909395.BKM31_25670"/>
<evidence type="ECO:0000256" key="1">
    <source>
        <dbReference type="SAM" id="Phobius"/>
    </source>
</evidence>
<name>A0A1V0A2K8_9ACTN</name>
<sequence length="223" mass="22540">MVSRMLALLALAAALLVGLPTAAHACSCADLTPALAVREADAVFTGTVTNVREEDRPGRPRVYTFQADQVYKGTPAARITLTSNADSASCGYPFQRGGRYLVFAAVSSTGPAVEGVELSSGMCSGNVPVDRGTGPLRPGDERKAGHESLAGPVDAEFVQALGTPQPPAAAAETGTVEGPLRADGDAGAGDVWGWVAGGAGVVLLVGALTAAALRRRGSAAGRR</sequence>
<evidence type="ECO:0000256" key="2">
    <source>
        <dbReference type="SAM" id="SignalP"/>
    </source>
</evidence>
<keyword evidence="1" id="KW-0472">Membrane</keyword>
<dbReference type="AlphaFoldDB" id="A0A1V0A2K8"/>